<evidence type="ECO:0000256" key="6">
    <source>
        <dbReference type="PROSITE-ProRule" id="PRU00283"/>
    </source>
</evidence>
<dbReference type="GO" id="GO:0051231">
    <property type="term" value="P:spindle elongation"/>
    <property type="evidence" value="ECO:0007669"/>
    <property type="project" value="TreeGrafter"/>
</dbReference>
<dbReference type="GO" id="GO:0007052">
    <property type="term" value="P:mitotic spindle organization"/>
    <property type="evidence" value="ECO:0007669"/>
    <property type="project" value="TreeGrafter"/>
</dbReference>
<dbReference type="PROSITE" id="PS50067">
    <property type="entry name" value="KINESIN_MOTOR_2"/>
    <property type="match status" value="1"/>
</dbReference>
<dbReference type="GO" id="GO:0005875">
    <property type="term" value="C:microtubule associated complex"/>
    <property type="evidence" value="ECO:0007669"/>
    <property type="project" value="TreeGrafter"/>
</dbReference>
<proteinExistence type="inferred from homology"/>
<evidence type="ECO:0000313" key="10">
    <source>
        <dbReference type="Proteomes" id="UP000242474"/>
    </source>
</evidence>
<dbReference type="InterPro" id="IPR027640">
    <property type="entry name" value="Kinesin-like_fam"/>
</dbReference>
<dbReference type="Pfam" id="PF00225">
    <property type="entry name" value="Kinesin"/>
    <property type="match status" value="1"/>
</dbReference>
<dbReference type="OrthoDB" id="3176171at2759"/>
<evidence type="ECO:0000256" key="2">
    <source>
        <dbReference type="ARBA" id="ARBA00022490"/>
    </source>
</evidence>
<keyword evidence="3 6" id="KW-0547">Nucleotide-binding</keyword>
<organism evidence="9 10">
    <name type="scientific">Coemansia reversa (strain ATCC 12441 / NRRL 1564)</name>
    <dbReference type="NCBI Taxonomy" id="763665"/>
    <lineage>
        <taxon>Eukaryota</taxon>
        <taxon>Fungi</taxon>
        <taxon>Fungi incertae sedis</taxon>
        <taxon>Zoopagomycota</taxon>
        <taxon>Kickxellomycotina</taxon>
        <taxon>Kickxellomycetes</taxon>
        <taxon>Kickxellales</taxon>
        <taxon>Kickxellaceae</taxon>
        <taxon>Coemansia</taxon>
    </lineage>
</organism>
<name>A0A2G5BGM2_COERN</name>
<dbReference type="AlphaFoldDB" id="A0A2G5BGM2"/>
<dbReference type="GO" id="GO:0005874">
    <property type="term" value="C:microtubule"/>
    <property type="evidence" value="ECO:0007669"/>
    <property type="project" value="UniProtKB-KW"/>
</dbReference>
<feature type="non-terminal residue" evidence="9">
    <location>
        <position position="362"/>
    </location>
</feature>
<evidence type="ECO:0000256" key="1">
    <source>
        <dbReference type="ARBA" id="ARBA00004496"/>
    </source>
</evidence>
<keyword evidence="7" id="KW-0493">Microtubule</keyword>
<feature type="domain" description="Kinesin motor" evidence="8">
    <location>
        <begin position="1"/>
        <end position="353"/>
    </location>
</feature>
<dbReference type="GO" id="GO:0007018">
    <property type="term" value="P:microtubule-based movement"/>
    <property type="evidence" value="ECO:0007669"/>
    <property type="project" value="InterPro"/>
</dbReference>
<dbReference type="PANTHER" id="PTHR47969">
    <property type="entry name" value="CHROMOSOME-ASSOCIATED KINESIN KIF4A-RELATED"/>
    <property type="match status" value="1"/>
</dbReference>
<dbReference type="PRINTS" id="PR00380">
    <property type="entry name" value="KINESINHEAVY"/>
</dbReference>
<dbReference type="PANTHER" id="PTHR47969:SF15">
    <property type="entry name" value="CHROMOSOME-ASSOCIATED KINESIN KIF4A-RELATED"/>
    <property type="match status" value="1"/>
</dbReference>
<keyword evidence="2" id="KW-0963">Cytoplasm</keyword>
<comment type="subcellular location">
    <subcellularLocation>
        <location evidence="1">Cytoplasm</location>
    </subcellularLocation>
</comment>
<keyword evidence="4 6" id="KW-0067">ATP-binding</keyword>
<evidence type="ECO:0000256" key="3">
    <source>
        <dbReference type="ARBA" id="ARBA00022741"/>
    </source>
</evidence>
<evidence type="ECO:0000256" key="7">
    <source>
        <dbReference type="RuleBase" id="RU000394"/>
    </source>
</evidence>
<sequence length="362" mass="38166">MVVGSIKGSADNNGVACAAACGSGGQVTLNGSQNNEVGAAARPRTFNFDYAFGPNATQLNVYDTAVAPLMSRFVEGYNVTVLAYGQTSSGKTYTMGTGANMVNGSFETMGVVPRALQSLFSWAQAPTTATHDSTLRAGIDIRISFVEVHNEALADLVAQSRSRGAGPSIVIREDGRGNVLWNGVEEVAVATADAAMDILMNGSRARKTSATRMNAVSSRSHAIYTVTLTQTQQRGNDGGRDAEPVRVVSKLHFVDLAGSERLNKTQEVGERRREGISINSGLLALGNVISALSNTRRGASNHVPYRDSKLTYMLRDSLGGSAQTLMIACISAAKSNAVESGDTLKYASRARAIKNRGGVHAE</sequence>
<dbReference type="STRING" id="763665.A0A2G5BGM2"/>
<feature type="binding site" evidence="6">
    <location>
        <begin position="85"/>
        <end position="92"/>
    </location>
    <ligand>
        <name>ATP</name>
        <dbReference type="ChEBI" id="CHEBI:30616"/>
    </ligand>
</feature>
<dbReference type="SUPFAM" id="SSF52540">
    <property type="entry name" value="P-loop containing nucleoside triphosphate hydrolases"/>
    <property type="match status" value="1"/>
</dbReference>
<dbReference type="PROSITE" id="PS00411">
    <property type="entry name" value="KINESIN_MOTOR_1"/>
    <property type="match status" value="1"/>
</dbReference>
<evidence type="ECO:0000313" key="9">
    <source>
        <dbReference type="EMBL" id="PIA17857.1"/>
    </source>
</evidence>
<dbReference type="GO" id="GO:0005737">
    <property type="term" value="C:cytoplasm"/>
    <property type="evidence" value="ECO:0007669"/>
    <property type="project" value="UniProtKB-SubCell"/>
</dbReference>
<keyword evidence="5" id="KW-0175">Coiled coil</keyword>
<dbReference type="InterPro" id="IPR036961">
    <property type="entry name" value="Kinesin_motor_dom_sf"/>
</dbReference>
<dbReference type="Proteomes" id="UP000242474">
    <property type="component" value="Unassembled WGS sequence"/>
</dbReference>
<dbReference type="EMBL" id="KZ303492">
    <property type="protein sequence ID" value="PIA17857.1"/>
    <property type="molecule type" value="Genomic_DNA"/>
</dbReference>
<dbReference type="Gene3D" id="3.40.850.10">
    <property type="entry name" value="Kinesin motor domain"/>
    <property type="match status" value="1"/>
</dbReference>
<evidence type="ECO:0000256" key="4">
    <source>
        <dbReference type="ARBA" id="ARBA00022840"/>
    </source>
</evidence>
<accession>A0A2G5BGM2</accession>
<dbReference type="InterPro" id="IPR019821">
    <property type="entry name" value="Kinesin_motor_CS"/>
</dbReference>
<dbReference type="GO" id="GO:0005524">
    <property type="term" value="F:ATP binding"/>
    <property type="evidence" value="ECO:0007669"/>
    <property type="project" value="UniProtKB-UniRule"/>
</dbReference>
<keyword evidence="10" id="KW-1185">Reference proteome</keyword>
<dbReference type="InterPro" id="IPR027417">
    <property type="entry name" value="P-loop_NTPase"/>
</dbReference>
<dbReference type="GO" id="GO:0003777">
    <property type="term" value="F:microtubule motor activity"/>
    <property type="evidence" value="ECO:0007669"/>
    <property type="project" value="InterPro"/>
</dbReference>
<protein>
    <recommendedName>
        <fullName evidence="7">Kinesin-like protein</fullName>
    </recommendedName>
</protein>
<comment type="similarity">
    <text evidence="6 7">Belongs to the TRAFAC class myosin-kinesin ATPase superfamily. Kinesin family.</text>
</comment>
<evidence type="ECO:0000256" key="5">
    <source>
        <dbReference type="ARBA" id="ARBA00023054"/>
    </source>
</evidence>
<gene>
    <name evidence="9" type="ORF">COEREDRAFT_40191</name>
</gene>
<dbReference type="InterPro" id="IPR001752">
    <property type="entry name" value="Kinesin_motor_dom"/>
</dbReference>
<evidence type="ECO:0000259" key="8">
    <source>
        <dbReference type="PROSITE" id="PS50067"/>
    </source>
</evidence>
<reference evidence="9 10" key="1">
    <citation type="journal article" date="2015" name="Genome Biol. Evol.">
        <title>Phylogenomic analyses indicate that early fungi evolved digesting cell walls of algal ancestors of land plants.</title>
        <authorList>
            <person name="Chang Y."/>
            <person name="Wang S."/>
            <person name="Sekimoto S."/>
            <person name="Aerts A.L."/>
            <person name="Choi C."/>
            <person name="Clum A."/>
            <person name="LaButti K.M."/>
            <person name="Lindquist E.A."/>
            <person name="Yee Ngan C."/>
            <person name="Ohm R.A."/>
            <person name="Salamov A.A."/>
            <person name="Grigoriev I.V."/>
            <person name="Spatafora J.W."/>
            <person name="Berbee M.L."/>
        </authorList>
    </citation>
    <scope>NUCLEOTIDE SEQUENCE [LARGE SCALE GENOMIC DNA]</scope>
    <source>
        <strain evidence="9 10">NRRL 1564</strain>
    </source>
</reference>
<dbReference type="SMART" id="SM00129">
    <property type="entry name" value="KISc"/>
    <property type="match status" value="1"/>
</dbReference>
<keyword evidence="6 7" id="KW-0505">Motor protein</keyword>
<dbReference type="GO" id="GO:0008017">
    <property type="term" value="F:microtubule binding"/>
    <property type="evidence" value="ECO:0007669"/>
    <property type="project" value="InterPro"/>
</dbReference>